<proteinExistence type="predicted"/>
<protein>
    <submittedName>
        <fullName evidence="1">Uncharacterized protein</fullName>
    </submittedName>
</protein>
<reference evidence="1 2" key="1">
    <citation type="submission" date="2021-06" db="EMBL/GenBank/DDBJ databases">
        <authorList>
            <person name="Lee D.H."/>
        </authorList>
    </citation>
    <scope>NUCLEOTIDE SEQUENCE [LARGE SCALE GENOMIC DNA]</scope>
    <source>
        <strain evidence="1 2">MMS21-HV4-11</strain>
    </source>
</reference>
<name>A0ABS6ILQ7_9HYPH</name>
<evidence type="ECO:0000313" key="2">
    <source>
        <dbReference type="Proteomes" id="UP000727907"/>
    </source>
</evidence>
<evidence type="ECO:0000313" key="1">
    <source>
        <dbReference type="EMBL" id="MBU8874697.1"/>
    </source>
</evidence>
<organism evidence="1 2">
    <name type="scientific">Reyranella humidisoli</name>
    <dbReference type="NCBI Taxonomy" id="2849149"/>
    <lineage>
        <taxon>Bacteria</taxon>
        <taxon>Pseudomonadati</taxon>
        <taxon>Pseudomonadota</taxon>
        <taxon>Alphaproteobacteria</taxon>
        <taxon>Hyphomicrobiales</taxon>
        <taxon>Reyranellaceae</taxon>
        <taxon>Reyranella</taxon>
    </lineage>
</organism>
<keyword evidence="2" id="KW-1185">Reference proteome</keyword>
<dbReference type="Proteomes" id="UP000727907">
    <property type="component" value="Unassembled WGS sequence"/>
</dbReference>
<sequence length="439" mass="47149">MLGNRIAVCASGAGEDAQDLRALAARIEAPPLAIDDDADEAQLEAAALELRRHCLALAHRQADPRLKSPCAGTVARLPSGSRVSLGYERDLDVSVLERRGGEDYPPPPGWRSVRVLCRSGQAALACLLHLALSMARDGTLSTRHAGRYFETKALLDLWPPGVLPRVPAGAHDVEMLIGEPAACSGRFEVARPEALPRVHHALLLDTTLSGPAVDLAPWFARHDGAIAAVFRSGLKLDQAGLELANVGIVQLMVREGSGLDLEALAEKLRHIRGLTATGLTLDELGALSAPWFLDRDYFHRYTARLFAHNEALARAIGRESPVFAPDCHPCLLSDTAPPAAFCAIRLRDGDLADHHRLLACVEREVGRRGIVATKGGSFGFRGIRYELVEPDPKDGVPFLRVALGLRGGTGTAAMIDLLAELARGNFTAGRDVHRLASTR</sequence>
<comment type="caution">
    <text evidence="1">The sequence shown here is derived from an EMBL/GenBank/DDBJ whole genome shotgun (WGS) entry which is preliminary data.</text>
</comment>
<dbReference type="EMBL" id="JAHOPB010000001">
    <property type="protein sequence ID" value="MBU8874697.1"/>
    <property type="molecule type" value="Genomic_DNA"/>
</dbReference>
<gene>
    <name evidence="1" type="ORF">KQ910_13055</name>
</gene>
<dbReference type="RefSeq" id="WP_216960665.1">
    <property type="nucleotide sequence ID" value="NZ_JAHOPB010000001.1"/>
</dbReference>
<accession>A0ABS6ILQ7</accession>